<evidence type="ECO:0000256" key="3">
    <source>
        <dbReference type="ARBA" id="ARBA00022553"/>
    </source>
</evidence>
<dbReference type="PRINTS" id="PR00344">
    <property type="entry name" value="BCTRLSENSOR"/>
</dbReference>
<dbReference type="Pfam" id="PF00512">
    <property type="entry name" value="HisKA"/>
    <property type="match status" value="1"/>
</dbReference>
<dbReference type="InterPro" id="IPR003661">
    <property type="entry name" value="HisK_dim/P_dom"/>
</dbReference>
<evidence type="ECO:0000256" key="5">
    <source>
        <dbReference type="ARBA" id="ARBA00022741"/>
    </source>
</evidence>
<dbReference type="SUPFAM" id="SSF55874">
    <property type="entry name" value="ATPase domain of HSP90 chaperone/DNA topoisomerase II/histidine kinase"/>
    <property type="match status" value="1"/>
</dbReference>
<evidence type="ECO:0000256" key="8">
    <source>
        <dbReference type="ARBA" id="ARBA00023012"/>
    </source>
</evidence>
<dbReference type="AlphaFoldDB" id="A0A1M6XHC7"/>
<dbReference type="RefSeq" id="WP_073478520.1">
    <property type="nucleotide sequence ID" value="NZ_FQZU01000043.1"/>
</dbReference>
<dbReference type="SUPFAM" id="SSF47384">
    <property type="entry name" value="Homodimeric domain of signal transducing histidine kinase"/>
    <property type="match status" value="1"/>
</dbReference>
<keyword evidence="5" id="KW-0547">Nucleotide-binding</keyword>
<dbReference type="SMART" id="SM00387">
    <property type="entry name" value="HATPase_c"/>
    <property type="match status" value="1"/>
</dbReference>
<dbReference type="Pfam" id="PF02518">
    <property type="entry name" value="HATPase_c"/>
    <property type="match status" value="1"/>
</dbReference>
<evidence type="ECO:0000259" key="10">
    <source>
        <dbReference type="PROSITE" id="PS50109"/>
    </source>
</evidence>
<dbReference type="GO" id="GO:0000155">
    <property type="term" value="F:phosphorelay sensor kinase activity"/>
    <property type="evidence" value="ECO:0007669"/>
    <property type="project" value="InterPro"/>
</dbReference>
<dbReference type="EMBL" id="FQZU01000043">
    <property type="protein sequence ID" value="SHL05308.1"/>
    <property type="molecule type" value="Genomic_DNA"/>
</dbReference>
<dbReference type="Proteomes" id="UP000183994">
    <property type="component" value="Unassembled WGS sequence"/>
</dbReference>
<evidence type="ECO:0000256" key="1">
    <source>
        <dbReference type="ARBA" id="ARBA00000085"/>
    </source>
</evidence>
<dbReference type="Gene3D" id="3.30.565.10">
    <property type="entry name" value="Histidine kinase-like ATPase, C-terminal domain"/>
    <property type="match status" value="1"/>
</dbReference>
<gene>
    <name evidence="11" type="ORF">SAMN02745216_04529</name>
</gene>
<dbReference type="SUPFAM" id="SSF55785">
    <property type="entry name" value="PYP-like sensor domain (PAS domain)"/>
    <property type="match status" value="1"/>
</dbReference>
<reference evidence="12" key="1">
    <citation type="submission" date="2016-11" db="EMBL/GenBank/DDBJ databases">
        <authorList>
            <person name="Varghese N."/>
            <person name="Submissions S."/>
        </authorList>
    </citation>
    <scope>NUCLEOTIDE SEQUENCE [LARGE SCALE GENOMIC DNA]</scope>
    <source>
        <strain evidence="12">DSM 16219</strain>
    </source>
</reference>
<dbReference type="Gene3D" id="1.10.287.130">
    <property type="match status" value="1"/>
</dbReference>
<keyword evidence="7" id="KW-0067">ATP-binding</keyword>
<comment type="catalytic activity">
    <reaction evidence="1">
        <text>ATP + protein L-histidine = ADP + protein N-phospho-L-histidine.</text>
        <dbReference type="EC" id="2.7.13.3"/>
    </reaction>
</comment>
<dbReference type="InterPro" id="IPR036097">
    <property type="entry name" value="HisK_dim/P_sf"/>
</dbReference>
<dbReference type="OrthoDB" id="9805967at2"/>
<dbReference type="CDD" id="cd00130">
    <property type="entry name" value="PAS"/>
    <property type="match status" value="1"/>
</dbReference>
<dbReference type="SMART" id="SM00388">
    <property type="entry name" value="HisKA"/>
    <property type="match status" value="1"/>
</dbReference>
<feature type="region of interest" description="Disordered" evidence="9">
    <location>
        <begin position="1"/>
        <end position="22"/>
    </location>
</feature>
<dbReference type="InterPro" id="IPR003594">
    <property type="entry name" value="HATPase_dom"/>
</dbReference>
<dbReference type="InterPro" id="IPR000014">
    <property type="entry name" value="PAS"/>
</dbReference>
<dbReference type="STRING" id="1121393.SAMN02745216_04529"/>
<evidence type="ECO:0000256" key="6">
    <source>
        <dbReference type="ARBA" id="ARBA00022777"/>
    </source>
</evidence>
<dbReference type="CDD" id="cd00082">
    <property type="entry name" value="HisKA"/>
    <property type="match status" value="1"/>
</dbReference>
<proteinExistence type="predicted"/>
<dbReference type="PANTHER" id="PTHR43065:SF10">
    <property type="entry name" value="PEROXIDE STRESS-ACTIVATED HISTIDINE KINASE MAK3"/>
    <property type="match status" value="1"/>
</dbReference>
<accession>A0A1M6XHC7</accession>
<dbReference type="InterPro" id="IPR005467">
    <property type="entry name" value="His_kinase_dom"/>
</dbReference>
<evidence type="ECO:0000313" key="11">
    <source>
        <dbReference type="EMBL" id="SHL05308.1"/>
    </source>
</evidence>
<dbReference type="PANTHER" id="PTHR43065">
    <property type="entry name" value="SENSOR HISTIDINE KINASE"/>
    <property type="match status" value="1"/>
</dbReference>
<dbReference type="Pfam" id="PF08448">
    <property type="entry name" value="PAS_4"/>
    <property type="match status" value="1"/>
</dbReference>
<evidence type="ECO:0000313" key="12">
    <source>
        <dbReference type="Proteomes" id="UP000183994"/>
    </source>
</evidence>
<protein>
    <recommendedName>
        <fullName evidence="2">histidine kinase</fullName>
        <ecNumber evidence="2">2.7.13.3</ecNumber>
    </recommendedName>
</protein>
<dbReference type="EC" id="2.7.13.3" evidence="2"/>
<evidence type="ECO:0000256" key="4">
    <source>
        <dbReference type="ARBA" id="ARBA00022679"/>
    </source>
</evidence>
<dbReference type="GO" id="GO:0005524">
    <property type="term" value="F:ATP binding"/>
    <property type="evidence" value="ECO:0007669"/>
    <property type="project" value="UniProtKB-KW"/>
</dbReference>
<keyword evidence="6" id="KW-0418">Kinase</keyword>
<dbReference type="InterPro" id="IPR004358">
    <property type="entry name" value="Sig_transdc_His_kin-like_C"/>
</dbReference>
<dbReference type="PROSITE" id="PS50109">
    <property type="entry name" value="HIS_KIN"/>
    <property type="match status" value="1"/>
</dbReference>
<keyword evidence="4" id="KW-0808">Transferase</keyword>
<evidence type="ECO:0000256" key="7">
    <source>
        <dbReference type="ARBA" id="ARBA00022840"/>
    </source>
</evidence>
<dbReference type="InterPro" id="IPR013656">
    <property type="entry name" value="PAS_4"/>
</dbReference>
<feature type="domain" description="Histidine kinase" evidence="10">
    <location>
        <begin position="172"/>
        <end position="381"/>
    </location>
</feature>
<keyword evidence="3" id="KW-0597">Phosphoprotein</keyword>
<dbReference type="InterPro" id="IPR035965">
    <property type="entry name" value="PAS-like_dom_sf"/>
</dbReference>
<evidence type="ECO:0000256" key="9">
    <source>
        <dbReference type="SAM" id="MobiDB-lite"/>
    </source>
</evidence>
<name>A0A1M6XHC7_9BACT</name>
<dbReference type="Gene3D" id="3.30.450.20">
    <property type="entry name" value="PAS domain"/>
    <property type="match status" value="1"/>
</dbReference>
<keyword evidence="8" id="KW-0902">Two-component regulatory system</keyword>
<evidence type="ECO:0000256" key="2">
    <source>
        <dbReference type="ARBA" id="ARBA00012438"/>
    </source>
</evidence>
<sequence>MKTSRGAANDLSPEEDPVPSHKEKLDFTRAREICNRIFEEFGQEEVVVVDGAFRIVDASSLPLEKYGLTRRQAIGRRCHEIFHHQKTYNEDTRYTCPLAEVKRTGKPHRCVHIHLDKEGRKLIHSISSYPVFEGEEVAGMVQFLRDITWETNLQKHFGDQEKLAAIGRLAAGVAHEINNPLTTILTSAMLIQEDIPAHNPEHEELALIAKEALRCRNIVSNLLDFARQSEPCKSDQDVNDIVAEAAALVRKPANFKDIRLTCDLHEREIKAHCDKAQILQCLVNLALNAIDATEPGGTITFETKLLPEGNWMEISVADTGPGLPENIVDKIFEPFFTTKPTGTGLGLSITHGFVRQHRGFISVENRADSGAAFTIRLPVRGAKAPVVSLKKILSVP</sequence>
<organism evidence="11 12">
    <name type="scientific">Desulfatibacillum alkenivorans DSM 16219</name>
    <dbReference type="NCBI Taxonomy" id="1121393"/>
    <lineage>
        <taxon>Bacteria</taxon>
        <taxon>Pseudomonadati</taxon>
        <taxon>Thermodesulfobacteriota</taxon>
        <taxon>Desulfobacteria</taxon>
        <taxon>Desulfobacterales</taxon>
        <taxon>Desulfatibacillaceae</taxon>
        <taxon>Desulfatibacillum</taxon>
    </lineage>
</organism>
<dbReference type="InterPro" id="IPR036890">
    <property type="entry name" value="HATPase_C_sf"/>
</dbReference>
<dbReference type="NCBIfam" id="TIGR00229">
    <property type="entry name" value="sensory_box"/>
    <property type="match status" value="1"/>
</dbReference>
<keyword evidence="12" id="KW-1185">Reference proteome</keyword>